<comment type="caution">
    <text evidence="1">The sequence shown here is derived from an EMBL/GenBank/DDBJ whole genome shotgun (WGS) entry which is preliminary data.</text>
</comment>
<evidence type="ECO:0000313" key="1">
    <source>
        <dbReference type="EMBL" id="KAJ0053312.1"/>
    </source>
</evidence>
<reference evidence="2" key="1">
    <citation type="journal article" date="2023" name="G3 (Bethesda)">
        <title>Genome assembly and association tests identify interacting loci associated with vigor, precocity, and sex in interspecific pistachio rootstocks.</title>
        <authorList>
            <person name="Palmer W."/>
            <person name="Jacygrad E."/>
            <person name="Sagayaradj S."/>
            <person name="Cavanaugh K."/>
            <person name="Han R."/>
            <person name="Bertier L."/>
            <person name="Beede B."/>
            <person name="Kafkas S."/>
            <person name="Golino D."/>
            <person name="Preece J."/>
            <person name="Michelmore R."/>
        </authorList>
    </citation>
    <scope>NUCLEOTIDE SEQUENCE [LARGE SCALE GENOMIC DNA]</scope>
</reference>
<protein>
    <submittedName>
        <fullName evidence="1">Uncharacterized protein</fullName>
    </submittedName>
</protein>
<proteinExistence type="predicted"/>
<sequence>MGLEESKVNFLWVIRNDETEVGEGFEEKVKERGMVVREWVNQREILLHESVKGFLSHCGWNSVLESICAGVPILAWPIMAEQALNAKMVAEEIKVGLRVESCDGSVMGGFVKWEELVKKVRELMVGENVKELRKKVKELSEGAKKAMEEEKGLSWHTLDTLIAEACNFQQNVIKD</sequence>
<gene>
    <name evidence="1" type="ORF">Pint_02687</name>
</gene>
<dbReference type="Proteomes" id="UP001163603">
    <property type="component" value="Chromosome 1"/>
</dbReference>
<keyword evidence="2" id="KW-1185">Reference proteome</keyword>
<accession>A0ACC0ZMQ2</accession>
<organism evidence="1 2">
    <name type="scientific">Pistacia integerrima</name>
    <dbReference type="NCBI Taxonomy" id="434235"/>
    <lineage>
        <taxon>Eukaryota</taxon>
        <taxon>Viridiplantae</taxon>
        <taxon>Streptophyta</taxon>
        <taxon>Embryophyta</taxon>
        <taxon>Tracheophyta</taxon>
        <taxon>Spermatophyta</taxon>
        <taxon>Magnoliopsida</taxon>
        <taxon>eudicotyledons</taxon>
        <taxon>Gunneridae</taxon>
        <taxon>Pentapetalae</taxon>
        <taxon>rosids</taxon>
        <taxon>malvids</taxon>
        <taxon>Sapindales</taxon>
        <taxon>Anacardiaceae</taxon>
        <taxon>Pistacia</taxon>
    </lineage>
</organism>
<evidence type="ECO:0000313" key="2">
    <source>
        <dbReference type="Proteomes" id="UP001163603"/>
    </source>
</evidence>
<name>A0ACC0ZMQ2_9ROSI</name>
<dbReference type="EMBL" id="CM047736">
    <property type="protein sequence ID" value="KAJ0053312.1"/>
    <property type="molecule type" value="Genomic_DNA"/>
</dbReference>